<protein>
    <submittedName>
        <fullName evidence="4">Oxidoreductase P35</fullName>
        <ecNumber evidence="4">1.-.-.-</ecNumber>
    </submittedName>
</protein>
<reference evidence="4" key="1">
    <citation type="submission" date="2022-07" db="EMBL/GenBank/DDBJ databases">
        <authorList>
            <person name="Criscuolo A."/>
        </authorList>
    </citation>
    <scope>NUCLEOTIDE SEQUENCE</scope>
    <source>
        <strain evidence="4">CIP103197</strain>
    </source>
</reference>
<dbReference type="EMBL" id="CAMAPB010000003">
    <property type="protein sequence ID" value="CAH9051422.1"/>
    <property type="molecule type" value="Genomic_DNA"/>
</dbReference>
<dbReference type="InterPro" id="IPR051450">
    <property type="entry name" value="Gfo/Idh/MocA_Oxidoreductases"/>
</dbReference>
<dbReference type="Pfam" id="PF01408">
    <property type="entry name" value="GFO_IDH_MocA"/>
    <property type="match status" value="1"/>
</dbReference>
<proteinExistence type="predicted"/>
<dbReference type="Gene3D" id="3.30.360.10">
    <property type="entry name" value="Dihydrodipicolinate Reductase, domain 2"/>
    <property type="match status" value="1"/>
</dbReference>
<organism evidence="4 5">
    <name type="scientific">Pseudoalteromonas haloplanktis</name>
    <name type="common">Alteromonas haloplanktis</name>
    <dbReference type="NCBI Taxonomy" id="228"/>
    <lineage>
        <taxon>Bacteria</taxon>
        <taxon>Pseudomonadati</taxon>
        <taxon>Pseudomonadota</taxon>
        <taxon>Gammaproteobacteria</taxon>
        <taxon>Alteromonadales</taxon>
        <taxon>Pseudoalteromonadaceae</taxon>
        <taxon>Pseudoalteromonas</taxon>
    </lineage>
</organism>
<dbReference type="PANTHER" id="PTHR43377">
    <property type="entry name" value="BILIVERDIN REDUCTASE A"/>
    <property type="match status" value="1"/>
</dbReference>
<keyword evidence="4" id="KW-0560">Oxidoreductase</keyword>
<feature type="domain" description="Gfo/Idh/MocA-like oxidoreductase N-terminal" evidence="2">
    <location>
        <begin position="3"/>
        <end position="111"/>
    </location>
</feature>
<dbReference type="PANTHER" id="PTHR43377:SF1">
    <property type="entry name" value="BILIVERDIN REDUCTASE A"/>
    <property type="match status" value="1"/>
</dbReference>
<evidence type="ECO:0000259" key="3">
    <source>
        <dbReference type="Pfam" id="PF22725"/>
    </source>
</evidence>
<evidence type="ECO:0000256" key="1">
    <source>
        <dbReference type="ARBA" id="ARBA00022729"/>
    </source>
</evidence>
<evidence type="ECO:0000259" key="2">
    <source>
        <dbReference type="Pfam" id="PF01408"/>
    </source>
</evidence>
<dbReference type="EC" id="1.-.-.-" evidence="4"/>
<dbReference type="Proteomes" id="UP001152447">
    <property type="component" value="Unassembled WGS sequence"/>
</dbReference>
<evidence type="ECO:0000313" key="5">
    <source>
        <dbReference type="Proteomes" id="UP001152447"/>
    </source>
</evidence>
<feature type="domain" description="GFO/IDH/MocA-like oxidoreductase" evidence="3">
    <location>
        <begin position="127"/>
        <end position="250"/>
    </location>
</feature>
<dbReference type="SUPFAM" id="SSF51735">
    <property type="entry name" value="NAD(P)-binding Rossmann-fold domains"/>
    <property type="match status" value="1"/>
</dbReference>
<name>A0A9W4QSK6_PSEHA</name>
<dbReference type="SUPFAM" id="SSF55347">
    <property type="entry name" value="Glyceraldehyde-3-phosphate dehydrogenase-like, C-terminal domain"/>
    <property type="match status" value="1"/>
</dbReference>
<keyword evidence="5" id="KW-1185">Reference proteome</keyword>
<dbReference type="InterPro" id="IPR036291">
    <property type="entry name" value="NAD(P)-bd_dom_sf"/>
</dbReference>
<dbReference type="Pfam" id="PF22725">
    <property type="entry name" value="GFO_IDH_MocA_C3"/>
    <property type="match status" value="1"/>
</dbReference>
<dbReference type="GO" id="GO:0000166">
    <property type="term" value="F:nucleotide binding"/>
    <property type="evidence" value="ECO:0007669"/>
    <property type="project" value="InterPro"/>
</dbReference>
<sequence length="320" mass="36301">MLRLAVIGLGNISFRHRKNLKLLYPESKVIALSARGKVLTELPDSADLIVSEVAELIRLKPYFVIVASPASMHLQHAKELIQAGIPCLIEKPLCINFREAESLLKVSQEELTPTAVGYCLRYMPAAKKMQELINNNILGEIYNITIEVGQYLPDWRQTIDYRDSVSAQQELGGGALLELSHEFDYAQWLFGPLCVEHAVLRSSKELGLDVEDLVDVVFSTESGAQAHVHLDFLQHQPQRFCTVKGENGRIHWDLLKSTVDIFLNHHEHQHFAFNDWQVNDMYLDLIKDFENLCLGKKHFTVDLAQAAETLNLIDMIKKST</sequence>
<dbReference type="AlphaFoldDB" id="A0A9W4QSK6"/>
<dbReference type="InterPro" id="IPR000683">
    <property type="entry name" value="Gfo/Idh/MocA-like_OxRdtase_N"/>
</dbReference>
<accession>A0A9W4QSK6</accession>
<comment type="caution">
    <text evidence="4">The sequence shown here is derived from an EMBL/GenBank/DDBJ whole genome shotgun (WGS) entry which is preliminary data.</text>
</comment>
<evidence type="ECO:0000313" key="4">
    <source>
        <dbReference type="EMBL" id="CAH9051422.1"/>
    </source>
</evidence>
<dbReference type="GO" id="GO:0016491">
    <property type="term" value="F:oxidoreductase activity"/>
    <property type="evidence" value="ECO:0007669"/>
    <property type="project" value="UniProtKB-KW"/>
</dbReference>
<dbReference type="RefSeq" id="WP_262976036.1">
    <property type="nucleotide sequence ID" value="NZ_CAMAPB010000003.1"/>
</dbReference>
<keyword evidence="1" id="KW-0732">Signal</keyword>
<dbReference type="Gene3D" id="3.40.50.720">
    <property type="entry name" value="NAD(P)-binding Rossmann-like Domain"/>
    <property type="match status" value="1"/>
</dbReference>
<dbReference type="InterPro" id="IPR055170">
    <property type="entry name" value="GFO_IDH_MocA-like_dom"/>
</dbReference>
<gene>
    <name evidence="4" type="ORF">PSEHALCIP103_00400</name>
</gene>